<protein>
    <recommendedName>
        <fullName evidence="3">Protease PrsW</fullName>
    </recommendedName>
</protein>
<dbReference type="GO" id="GO:0008233">
    <property type="term" value="F:peptidase activity"/>
    <property type="evidence" value="ECO:0007669"/>
    <property type="project" value="InterPro"/>
</dbReference>
<feature type="transmembrane region" description="Helical" evidence="1">
    <location>
        <begin position="71"/>
        <end position="88"/>
    </location>
</feature>
<dbReference type="Pfam" id="PF13367">
    <property type="entry name" value="PrsW-protease"/>
    <property type="match status" value="1"/>
</dbReference>
<evidence type="ECO:0008006" key="3">
    <source>
        <dbReference type="Google" id="ProtNLM"/>
    </source>
</evidence>
<dbReference type="EMBL" id="MW122884">
    <property type="protein sequence ID" value="QOV09137.1"/>
    <property type="molecule type" value="Genomic_DNA"/>
</dbReference>
<keyword evidence="1" id="KW-0472">Membrane</keyword>
<reference evidence="2" key="1">
    <citation type="submission" date="2020-10" db="EMBL/GenBank/DDBJ databases">
        <title>Diverse heliorhodopsins detected via functional metagenomics in peat lake Actinobacteria, Chloroflexi and Archaea.</title>
        <authorList>
            <person name="Chazan A."/>
            <person name="Rozenberg A."/>
            <person name="Tahan R."/>
            <person name="Mannen K."/>
            <person name="Nagata T."/>
            <person name="Yaish S."/>
            <person name="Larom S."/>
            <person name="Kandori H."/>
            <person name="Inoue K."/>
            <person name="Beja O."/>
            <person name="Pushkarev A."/>
        </authorList>
    </citation>
    <scope>NUCLEOTIDE SEQUENCE</scope>
</reference>
<feature type="transmembrane region" description="Helical" evidence="1">
    <location>
        <begin position="6"/>
        <end position="23"/>
    </location>
</feature>
<dbReference type="AlphaFoldDB" id="A0A871YCE5"/>
<evidence type="ECO:0000313" key="2">
    <source>
        <dbReference type="EMBL" id="QOV09137.1"/>
    </source>
</evidence>
<accession>A0A871YCE5</accession>
<sequence>MNPFYYGGILGFAPALFLIWFSLRKYSYPYVEGSLFEDRRVFFMLAVGMFAGTFIYILEQFLAPLYSYDDGIDLIMFVLVFVLAFPLIEDMAKFVILNFKGYEGRFDSTFYGISLGAGFAATWIVGYVLRIVNTAKVDGTSVPFESWLGLLFFSVCTSLIHCSVGAILGSATGRKMGLKGLPSAVIPHMIFNLLLFPFLIYGQIWYALIFLIPISFLIYHGVYTHTIPECLPPEVQKEARRNLRKKQA</sequence>
<feature type="transmembrane region" description="Helical" evidence="1">
    <location>
        <begin position="109"/>
        <end position="129"/>
    </location>
</feature>
<name>A0A871YCE5_9ARCH</name>
<evidence type="ECO:0000256" key="1">
    <source>
        <dbReference type="SAM" id="Phobius"/>
    </source>
</evidence>
<keyword evidence="1" id="KW-1133">Transmembrane helix</keyword>
<gene>
    <name evidence="2" type="ORF">HULAa36F11_00020</name>
</gene>
<feature type="transmembrane region" description="Helical" evidence="1">
    <location>
        <begin position="43"/>
        <end position="65"/>
    </location>
</feature>
<organism evidence="2">
    <name type="scientific">uncultured Thermoplasmata archaeon</name>
    <dbReference type="NCBI Taxonomy" id="376542"/>
    <lineage>
        <taxon>Archaea</taxon>
        <taxon>Methanobacteriati</taxon>
        <taxon>Thermoplasmatota</taxon>
        <taxon>Thermoplasmata</taxon>
        <taxon>environmental samples</taxon>
    </lineage>
</organism>
<keyword evidence="1" id="KW-0812">Transmembrane</keyword>
<dbReference type="InterPro" id="IPR026898">
    <property type="entry name" value="PrsW"/>
</dbReference>
<proteinExistence type="predicted"/>
<feature type="transmembrane region" description="Helical" evidence="1">
    <location>
        <begin position="149"/>
        <end position="168"/>
    </location>
</feature>